<protein>
    <submittedName>
        <fullName evidence="4">FHA domain-containing protein</fullName>
    </submittedName>
</protein>
<organism evidence="4 5">
    <name type="scientific">Lujinxingia vulgaris</name>
    <dbReference type="NCBI Taxonomy" id="2600176"/>
    <lineage>
        <taxon>Bacteria</taxon>
        <taxon>Deltaproteobacteria</taxon>
        <taxon>Bradymonadales</taxon>
        <taxon>Lujinxingiaceae</taxon>
        <taxon>Lujinxingia</taxon>
    </lineage>
</organism>
<feature type="compositionally biased region" description="Basic and acidic residues" evidence="2">
    <location>
        <begin position="867"/>
        <end position="879"/>
    </location>
</feature>
<dbReference type="Pfam" id="PF00498">
    <property type="entry name" value="FHA"/>
    <property type="match status" value="1"/>
</dbReference>
<reference evidence="4 5" key="1">
    <citation type="submission" date="2019-08" db="EMBL/GenBank/DDBJ databases">
        <title>Bradymonadales sp. TMQ4.</title>
        <authorList>
            <person name="Liang Q."/>
        </authorList>
    </citation>
    <scope>NUCLEOTIDE SEQUENCE [LARGE SCALE GENOMIC DNA]</scope>
    <source>
        <strain evidence="4 5">TMQ4</strain>
    </source>
</reference>
<dbReference type="PANTHER" id="PTHR18937">
    <property type="entry name" value="STRUCTURAL MAINTENANCE OF CHROMOSOMES SMC FAMILY MEMBER"/>
    <property type="match status" value="1"/>
</dbReference>
<dbReference type="Proteomes" id="UP000321412">
    <property type="component" value="Unassembled WGS sequence"/>
</dbReference>
<feature type="domain" description="FHA" evidence="3">
    <location>
        <begin position="60"/>
        <end position="109"/>
    </location>
</feature>
<dbReference type="InterPro" id="IPR000253">
    <property type="entry name" value="FHA_dom"/>
</dbReference>
<evidence type="ECO:0000256" key="2">
    <source>
        <dbReference type="SAM" id="MobiDB-lite"/>
    </source>
</evidence>
<name>A0A5C6XAM3_9DELT</name>
<feature type="region of interest" description="Disordered" evidence="2">
    <location>
        <begin position="803"/>
        <end position="833"/>
    </location>
</feature>
<evidence type="ECO:0000256" key="1">
    <source>
        <dbReference type="SAM" id="Coils"/>
    </source>
</evidence>
<feature type="region of interest" description="Disordered" evidence="2">
    <location>
        <begin position="866"/>
        <end position="889"/>
    </location>
</feature>
<sequence>MCAIPRHHPASLRARLSPLHRPTPAPTHSSQGGHVPKLIYQDPEIGTEVIVEINSEVPEVTIGRNPGNIIRINNPSVSRRHTKFVYENGRCTLYDLNSSNGTYVNGMRIQSQVLEHGDLVRVGEFPLEFAEEQPVVSTQVEDPGIASMAKATSMGMGFGMDDFGPEEIELDASSLVEEHELDDQPMVLGEEEIHEVLDPDELYPELEPESFGDDTVDGGAEIAASLAALRAAAQESAGPDAHEHTQRADGHALNLQNWEREFSSGEHEQPPMDAAAPVAAPVAQPVAQPAAQPGGGAPPRQSVAMSEAVPDEEVEALRAEVASLREMLDAGVADSEDMQVERLRGERDRLMDERRTLVRQLNETRQALEQAPTDEAIAEAQAALDAERRRAEEAEAQIDALSQESASRAQAIEEASAREEALQEQLEALQQELQSHQQAQALVDSERAELGSQVSELRDEMQSFEDRYHQALLRIDDVTEELSASLAKVEELEEAAQIGQAERDALQSELADRVHDLELRDERIDALSASLEAEQQKVAELSATIEALNEELSRRPPEDEANALLARATTLDADLVAMTSARDDLQAQLNETNAELTRQRQLLEDLEARHSRVAAERDQVTRERDGLKQEKAAFARETDYLQVERRKLGDENQSLKARVEELEKDRKRKRKIFEELSGDLRGLVEENDRLGGELAKAKENLEQAPTGEALEALRQELAEREELITSLSAQIEELESDASNLTRDLGQIAEERDALAERETELREQLEAARAAQSADFEEGEALEALREEMAELQSQLETAQTDLEEARQAAAEAAEAAEAGAGTDAESAEELAELKAELESAREQIAGFEEERDALTARLAELEAELQARDEASEEDGKGGASDDGELARLVDEKTALEATLAEIILERDRLEDQLRQLAEA</sequence>
<keyword evidence="1" id="KW-0175">Coiled coil</keyword>
<accession>A0A5C6XAM3</accession>
<feature type="coiled-coil region" evidence="1">
    <location>
        <begin position="333"/>
        <end position="551"/>
    </location>
</feature>
<dbReference type="Gene3D" id="2.60.200.20">
    <property type="match status" value="1"/>
</dbReference>
<gene>
    <name evidence="4" type="ORF">FRC98_07455</name>
</gene>
<feature type="compositionally biased region" description="Basic residues" evidence="2">
    <location>
        <begin position="1"/>
        <end position="10"/>
    </location>
</feature>
<dbReference type="OrthoDB" id="107728at2"/>
<feature type="region of interest" description="Disordered" evidence="2">
    <location>
        <begin position="1"/>
        <end position="37"/>
    </location>
</feature>
<feature type="compositionally biased region" description="Basic and acidic residues" evidence="2">
    <location>
        <begin position="752"/>
        <end position="767"/>
    </location>
</feature>
<dbReference type="SMART" id="SM00240">
    <property type="entry name" value="FHA"/>
    <property type="match status" value="1"/>
</dbReference>
<evidence type="ECO:0000259" key="3">
    <source>
        <dbReference type="PROSITE" id="PS50006"/>
    </source>
</evidence>
<feature type="compositionally biased region" description="Low complexity" evidence="2">
    <location>
        <begin position="809"/>
        <end position="826"/>
    </location>
</feature>
<keyword evidence="5" id="KW-1185">Reference proteome</keyword>
<dbReference type="SUPFAM" id="SSF49879">
    <property type="entry name" value="SMAD/FHA domain"/>
    <property type="match status" value="1"/>
</dbReference>
<dbReference type="Gene3D" id="1.10.287.1490">
    <property type="match status" value="1"/>
</dbReference>
<proteinExistence type="predicted"/>
<feature type="region of interest" description="Disordered" evidence="2">
    <location>
        <begin position="752"/>
        <end position="778"/>
    </location>
</feature>
<comment type="caution">
    <text evidence="4">The sequence shown here is derived from an EMBL/GenBank/DDBJ whole genome shotgun (WGS) entry which is preliminary data.</text>
</comment>
<dbReference type="AlphaFoldDB" id="A0A5C6XAM3"/>
<dbReference type="PROSITE" id="PS50006">
    <property type="entry name" value="FHA_DOMAIN"/>
    <property type="match status" value="1"/>
</dbReference>
<dbReference type="CDD" id="cd00060">
    <property type="entry name" value="FHA"/>
    <property type="match status" value="1"/>
</dbReference>
<evidence type="ECO:0000313" key="4">
    <source>
        <dbReference type="EMBL" id="TXD37520.1"/>
    </source>
</evidence>
<evidence type="ECO:0000313" key="5">
    <source>
        <dbReference type="Proteomes" id="UP000321412"/>
    </source>
</evidence>
<dbReference type="EMBL" id="VOSM01000003">
    <property type="protein sequence ID" value="TXD37520.1"/>
    <property type="molecule type" value="Genomic_DNA"/>
</dbReference>
<feature type="region of interest" description="Disordered" evidence="2">
    <location>
        <begin position="284"/>
        <end position="308"/>
    </location>
</feature>
<dbReference type="InterPro" id="IPR008984">
    <property type="entry name" value="SMAD_FHA_dom_sf"/>
</dbReference>